<reference evidence="1" key="1">
    <citation type="thesis" date="2020" institute="ProQuest LLC" country="789 East Eisenhower Parkway, Ann Arbor, MI, USA">
        <title>Comparative Genomics and Chromosome Evolution.</title>
        <authorList>
            <person name="Mudd A.B."/>
        </authorList>
    </citation>
    <scope>NUCLEOTIDE SEQUENCE</scope>
    <source>
        <strain evidence="1">237g6f4</strain>
        <tissue evidence="1">Blood</tissue>
    </source>
</reference>
<sequence>MAAGGFTGAGDRTGGIAHLVCSQQSERGFIRDNAFPPVLSVHSLHLLQNISLSPSPQRPLPAPPAEYPSVPDGFWREAASVLPSWTPGLAPGVSAVSQCVQMPHTCCCHS</sequence>
<evidence type="ECO:0000313" key="1">
    <source>
        <dbReference type="EMBL" id="KAG8536522.1"/>
    </source>
</evidence>
<gene>
    <name evidence="1" type="ORF">GDO81_026186</name>
</gene>
<dbReference type="AlphaFoldDB" id="A0AAV6YMU8"/>
<evidence type="ECO:0000313" key="2">
    <source>
        <dbReference type="Proteomes" id="UP000824782"/>
    </source>
</evidence>
<organism evidence="1 2">
    <name type="scientific">Engystomops pustulosus</name>
    <name type="common">Tungara frog</name>
    <name type="synonym">Physalaemus pustulosus</name>
    <dbReference type="NCBI Taxonomy" id="76066"/>
    <lineage>
        <taxon>Eukaryota</taxon>
        <taxon>Metazoa</taxon>
        <taxon>Chordata</taxon>
        <taxon>Craniata</taxon>
        <taxon>Vertebrata</taxon>
        <taxon>Euteleostomi</taxon>
        <taxon>Amphibia</taxon>
        <taxon>Batrachia</taxon>
        <taxon>Anura</taxon>
        <taxon>Neobatrachia</taxon>
        <taxon>Hyloidea</taxon>
        <taxon>Leptodactylidae</taxon>
        <taxon>Leiuperinae</taxon>
        <taxon>Engystomops</taxon>
    </lineage>
</organism>
<keyword evidence="2" id="KW-1185">Reference proteome</keyword>
<proteinExistence type="predicted"/>
<comment type="caution">
    <text evidence="1">The sequence shown here is derived from an EMBL/GenBank/DDBJ whole genome shotgun (WGS) entry which is preliminary data.</text>
</comment>
<protein>
    <submittedName>
        <fullName evidence="1">Uncharacterized protein</fullName>
    </submittedName>
</protein>
<accession>A0AAV6YMU8</accession>
<name>A0AAV6YMU8_ENGPU</name>
<dbReference type="Proteomes" id="UP000824782">
    <property type="component" value="Unassembled WGS sequence"/>
</dbReference>
<dbReference type="EMBL" id="WNYA01042027">
    <property type="protein sequence ID" value="KAG8536522.1"/>
    <property type="molecule type" value="Genomic_DNA"/>
</dbReference>